<name>A0A6M3JIA9_9ZZZZ</name>
<accession>A0A6M3JIA9</accession>
<feature type="region of interest" description="Disordered" evidence="1">
    <location>
        <begin position="1"/>
        <end position="42"/>
    </location>
</feature>
<feature type="compositionally biased region" description="Basic and acidic residues" evidence="1">
    <location>
        <begin position="1"/>
        <end position="11"/>
    </location>
</feature>
<protein>
    <submittedName>
        <fullName evidence="2">Uncharacterized protein</fullName>
    </submittedName>
</protein>
<reference evidence="2" key="1">
    <citation type="submission" date="2020-03" db="EMBL/GenBank/DDBJ databases">
        <title>The deep terrestrial virosphere.</title>
        <authorList>
            <person name="Holmfeldt K."/>
            <person name="Nilsson E."/>
            <person name="Simone D."/>
            <person name="Lopez-Fernandez M."/>
            <person name="Wu X."/>
            <person name="de Brujin I."/>
            <person name="Lundin D."/>
            <person name="Andersson A."/>
            <person name="Bertilsson S."/>
            <person name="Dopson M."/>
        </authorList>
    </citation>
    <scope>NUCLEOTIDE SEQUENCE</scope>
    <source>
        <strain evidence="2">MM415A05479</strain>
    </source>
</reference>
<dbReference type="EMBL" id="MT141659">
    <property type="protein sequence ID" value="QJA68895.1"/>
    <property type="molecule type" value="Genomic_DNA"/>
</dbReference>
<evidence type="ECO:0000313" key="2">
    <source>
        <dbReference type="EMBL" id="QJA68895.1"/>
    </source>
</evidence>
<dbReference type="AlphaFoldDB" id="A0A6M3JIA9"/>
<gene>
    <name evidence="2" type="ORF">MM415A05479_0001</name>
</gene>
<evidence type="ECO:0000256" key="1">
    <source>
        <dbReference type="SAM" id="MobiDB-lite"/>
    </source>
</evidence>
<feature type="compositionally biased region" description="Basic and acidic residues" evidence="1">
    <location>
        <begin position="17"/>
        <end position="34"/>
    </location>
</feature>
<organism evidence="2">
    <name type="scientific">viral metagenome</name>
    <dbReference type="NCBI Taxonomy" id="1070528"/>
    <lineage>
        <taxon>unclassified sequences</taxon>
        <taxon>metagenomes</taxon>
        <taxon>organismal metagenomes</taxon>
    </lineage>
</organism>
<proteinExistence type="predicted"/>
<sequence length="131" mass="15406">MMTFDMPHDEPPDKEEYEAWEKEHMSDDGIEPKEFPSLTSKEQKALDSVDETLFLGTPSEQRRHAFDAWRKCREHASILRHACKLYRNAAQEHTCTFNRWSSLGTRCPCCVRNQQWRQQADELLHQAGVEL</sequence>